<keyword evidence="6 10" id="KW-1133">Transmembrane helix</keyword>
<evidence type="ECO:0000256" key="1">
    <source>
        <dbReference type="ARBA" id="ARBA00004651"/>
    </source>
</evidence>
<keyword evidence="2" id="KW-1003">Cell membrane</keyword>
<evidence type="ECO:0000256" key="5">
    <source>
        <dbReference type="ARBA" id="ARBA00022725"/>
    </source>
</evidence>
<dbReference type="Proteomes" id="UP000515204">
    <property type="component" value="Unplaced"/>
</dbReference>
<keyword evidence="4 10" id="KW-0812">Transmembrane</keyword>
<evidence type="ECO:0000256" key="10">
    <source>
        <dbReference type="RuleBase" id="RU351113"/>
    </source>
</evidence>
<dbReference type="InterPro" id="IPR004117">
    <property type="entry name" value="7tm6_olfct_rcpt"/>
</dbReference>
<keyword evidence="8 10" id="KW-0675">Receptor</keyword>
<dbReference type="GO" id="GO:0004984">
    <property type="term" value="F:olfactory receptor activity"/>
    <property type="evidence" value="ECO:0007669"/>
    <property type="project" value="InterPro"/>
</dbReference>
<feature type="transmembrane region" description="Helical" evidence="10">
    <location>
        <begin position="160"/>
        <end position="193"/>
    </location>
</feature>
<gene>
    <name evidence="12" type="primary">LOC106747188</name>
</gene>
<dbReference type="PANTHER" id="PTHR21137">
    <property type="entry name" value="ODORANT RECEPTOR"/>
    <property type="match status" value="1"/>
</dbReference>
<evidence type="ECO:0000256" key="2">
    <source>
        <dbReference type="ARBA" id="ARBA00022475"/>
    </source>
</evidence>
<organism evidence="11 12">
    <name type="scientific">Dinoponera quadriceps</name>
    <name type="common">South American ant</name>
    <dbReference type="NCBI Taxonomy" id="609295"/>
    <lineage>
        <taxon>Eukaryota</taxon>
        <taxon>Metazoa</taxon>
        <taxon>Ecdysozoa</taxon>
        <taxon>Arthropoda</taxon>
        <taxon>Hexapoda</taxon>
        <taxon>Insecta</taxon>
        <taxon>Pterygota</taxon>
        <taxon>Neoptera</taxon>
        <taxon>Endopterygota</taxon>
        <taxon>Hymenoptera</taxon>
        <taxon>Apocrita</taxon>
        <taxon>Aculeata</taxon>
        <taxon>Formicoidea</taxon>
        <taxon>Formicidae</taxon>
        <taxon>Ponerinae</taxon>
        <taxon>Ponerini</taxon>
        <taxon>Dinoponera</taxon>
    </lineage>
</organism>
<dbReference type="RefSeq" id="XP_014480020.1">
    <property type="nucleotide sequence ID" value="XM_014624534.1"/>
</dbReference>
<evidence type="ECO:0000313" key="12">
    <source>
        <dbReference type="RefSeq" id="XP_014480020.1"/>
    </source>
</evidence>
<dbReference type="GeneID" id="106747188"/>
<comment type="similarity">
    <text evidence="10">Belongs to the insect chemoreceptor superfamily. Heteromeric odorant receptor channel (TC 1.A.69) family.</text>
</comment>
<evidence type="ECO:0000313" key="11">
    <source>
        <dbReference type="Proteomes" id="UP000515204"/>
    </source>
</evidence>
<feature type="transmembrane region" description="Helical" evidence="10">
    <location>
        <begin position="108"/>
        <end position="129"/>
    </location>
</feature>
<keyword evidence="3 10" id="KW-0716">Sensory transduction</keyword>
<comment type="caution">
    <text evidence="10">Lacks conserved residue(s) required for the propagation of feature annotation.</text>
</comment>
<keyword evidence="11" id="KW-1185">Reference proteome</keyword>
<accession>A0A6P3XNH8</accession>
<dbReference type="OrthoDB" id="7544965at2759"/>
<sequence>MILRLFGIWPGVSYGPLCKIFWLIVMITNTTLQFMFLFLHARSINFTVFMYAFAATLALSMKLIKLSIFWCNQRRFDELWRTISMNWEHSGAFASAVNITGKRHMLHFLPNFIVMFNSLSVIMTSYNALKTGIHFDEASNATRPYVLFMHLPFDVNRQSVYLLVIFLQFFYLLISSAGAATINSVLIILMLYLGDQIDIICRCLTKMPLEENMRKANVTIVKEIIRKHQSVIAFSENVEAIYTYIALILLVLNTLITCGLGFILVTSIGSPDFSKMVKKNLMFYSAINIETFVFCFAGEYLSAKSREIGEAAYSSPWYQSKFHCNAVLFMIMRSQNQLTITMGKFTSLSLELFSNILKTSGSYVSVLLAMY</sequence>
<evidence type="ECO:0000256" key="3">
    <source>
        <dbReference type="ARBA" id="ARBA00022606"/>
    </source>
</evidence>
<protein>
    <recommendedName>
        <fullName evidence="10">Odorant receptor</fullName>
    </recommendedName>
</protein>
<proteinExistence type="inferred from homology"/>
<evidence type="ECO:0000256" key="8">
    <source>
        <dbReference type="ARBA" id="ARBA00023170"/>
    </source>
</evidence>
<dbReference type="GO" id="GO:0005886">
    <property type="term" value="C:plasma membrane"/>
    <property type="evidence" value="ECO:0007669"/>
    <property type="project" value="UniProtKB-SubCell"/>
</dbReference>
<keyword evidence="9 10" id="KW-0807">Transducer</keyword>
<feature type="transmembrane region" description="Helical" evidence="10">
    <location>
        <begin position="281"/>
        <end position="301"/>
    </location>
</feature>
<dbReference type="PANTHER" id="PTHR21137:SF35">
    <property type="entry name" value="ODORANT RECEPTOR 19A-RELATED"/>
    <property type="match status" value="1"/>
</dbReference>
<dbReference type="Pfam" id="PF02949">
    <property type="entry name" value="7tm_6"/>
    <property type="match status" value="1"/>
</dbReference>
<dbReference type="AlphaFoldDB" id="A0A6P3XNH8"/>
<feature type="transmembrane region" description="Helical" evidence="10">
    <location>
        <begin position="244"/>
        <end position="269"/>
    </location>
</feature>
<dbReference type="KEGG" id="dqu:106747188"/>
<keyword evidence="5 10" id="KW-0552">Olfaction</keyword>
<feature type="transmembrane region" description="Helical" evidence="10">
    <location>
        <begin position="48"/>
        <end position="71"/>
    </location>
</feature>
<evidence type="ECO:0000256" key="6">
    <source>
        <dbReference type="ARBA" id="ARBA00022989"/>
    </source>
</evidence>
<name>A0A6P3XNH8_DINQU</name>
<evidence type="ECO:0000256" key="4">
    <source>
        <dbReference type="ARBA" id="ARBA00022692"/>
    </source>
</evidence>
<dbReference type="GO" id="GO:0007165">
    <property type="term" value="P:signal transduction"/>
    <property type="evidence" value="ECO:0007669"/>
    <property type="project" value="UniProtKB-KW"/>
</dbReference>
<evidence type="ECO:0000256" key="9">
    <source>
        <dbReference type="ARBA" id="ARBA00023224"/>
    </source>
</evidence>
<dbReference type="GO" id="GO:0005549">
    <property type="term" value="F:odorant binding"/>
    <property type="evidence" value="ECO:0007669"/>
    <property type="project" value="InterPro"/>
</dbReference>
<reference evidence="12" key="1">
    <citation type="submission" date="2025-08" db="UniProtKB">
        <authorList>
            <consortium name="RefSeq"/>
        </authorList>
    </citation>
    <scope>IDENTIFICATION</scope>
</reference>
<comment type="subcellular location">
    <subcellularLocation>
        <location evidence="1 10">Cell membrane</location>
        <topology evidence="1 10">Multi-pass membrane protein</topology>
    </subcellularLocation>
</comment>
<keyword evidence="7 10" id="KW-0472">Membrane</keyword>
<evidence type="ECO:0000256" key="7">
    <source>
        <dbReference type="ARBA" id="ARBA00023136"/>
    </source>
</evidence>